<feature type="compositionally biased region" description="Low complexity" evidence="12">
    <location>
        <begin position="547"/>
        <end position="556"/>
    </location>
</feature>
<dbReference type="PROSITE" id="PS51030">
    <property type="entry name" value="NUCLEAR_REC_DBD_2"/>
    <property type="match status" value="1"/>
</dbReference>
<protein>
    <submittedName>
        <fullName evidence="15">Uncharacterized protein</fullName>
    </submittedName>
</protein>
<dbReference type="InterPro" id="IPR049636">
    <property type="entry name" value="HNF4-like_DBD"/>
</dbReference>
<feature type="compositionally biased region" description="Low complexity" evidence="12">
    <location>
        <begin position="1177"/>
        <end position="1192"/>
    </location>
</feature>
<feature type="compositionally biased region" description="Low complexity" evidence="12">
    <location>
        <begin position="577"/>
        <end position="595"/>
    </location>
</feature>
<evidence type="ECO:0000256" key="6">
    <source>
        <dbReference type="ARBA" id="ARBA00023015"/>
    </source>
</evidence>
<dbReference type="SMART" id="SM00430">
    <property type="entry name" value="HOLI"/>
    <property type="match status" value="1"/>
</dbReference>
<keyword evidence="5" id="KW-0862">Zinc</keyword>
<dbReference type="GO" id="GO:0008270">
    <property type="term" value="F:zinc ion binding"/>
    <property type="evidence" value="ECO:0007669"/>
    <property type="project" value="UniProtKB-KW"/>
</dbReference>
<feature type="compositionally biased region" description="Polar residues" evidence="12">
    <location>
        <begin position="1200"/>
        <end position="1209"/>
    </location>
</feature>
<dbReference type="PANTHER" id="PTHR47519">
    <property type="entry name" value="NUCLEAR HORMONE RECEPTOR FAMILY MEMBER NHR-31-RELATED"/>
    <property type="match status" value="1"/>
</dbReference>
<feature type="region of interest" description="Disordered" evidence="12">
    <location>
        <begin position="576"/>
        <end position="615"/>
    </location>
</feature>
<dbReference type="PROSITE" id="PS51843">
    <property type="entry name" value="NR_LBD"/>
    <property type="match status" value="1"/>
</dbReference>
<name>A0A8S1H9P8_9PELO</name>
<dbReference type="PANTHER" id="PTHR47519:SF3">
    <property type="entry name" value="NUCLEAR HORMONE RECEPTOR FAMILY MEMBER NHR-5"/>
    <property type="match status" value="1"/>
</dbReference>
<feature type="domain" description="Nuclear receptor" evidence="13">
    <location>
        <begin position="704"/>
        <end position="779"/>
    </location>
</feature>
<evidence type="ECO:0000313" key="15">
    <source>
        <dbReference type="EMBL" id="CAD6191308.1"/>
    </source>
</evidence>
<keyword evidence="16" id="KW-1185">Reference proteome</keyword>
<dbReference type="Gene3D" id="3.30.50.10">
    <property type="entry name" value="Erythroid Transcription Factor GATA-1, subunit A"/>
    <property type="match status" value="1"/>
</dbReference>
<keyword evidence="4" id="KW-0863">Zinc-finger</keyword>
<dbReference type="SUPFAM" id="SSF57716">
    <property type="entry name" value="Glucocorticoid receptor-like (DNA-binding domain)"/>
    <property type="match status" value="1"/>
</dbReference>
<evidence type="ECO:0000256" key="3">
    <source>
        <dbReference type="ARBA" id="ARBA00022723"/>
    </source>
</evidence>
<dbReference type="Proteomes" id="UP000835052">
    <property type="component" value="Unassembled WGS sequence"/>
</dbReference>
<comment type="function">
    <text evidence="11">Orphan nuclear receptor.</text>
</comment>
<dbReference type="SMART" id="SM00399">
    <property type="entry name" value="ZnF_C4"/>
    <property type="match status" value="1"/>
</dbReference>
<evidence type="ECO:0000313" key="16">
    <source>
        <dbReference type="Proteomes" id="UP000835052"/>
    </source>
</evidence>
<dbReference type="InterPro" id="IPR013088">
    <property type="entry name" value="Znf_NHR/GATA"/>
</dbReference>
<feature type="domain" description="NR LBD" evidence="14">
    <location>
        <begin position="816"/>
        <end position="1085"/>
    </location>
</feature>
<feature type="region of interest" description="Disordered" evidence="12">
    <location>
        <begin position="1177"/>
        <end position="1209"/>
    </location>
</feature>
<dbReference type="Gene3D" id="1.10.565.10">
    <property type="entry name" value="Retinoid X Receptor"/>
    <property type="match status" value="1"/>
</dbReference>
<dbReference type="InterPro" id="IPR001628">
    <property type="entry name" value="Znf_hrmn_rcpt"/>
</dbReference>
<keyword evidence="7" id="KW-0238">DNA-binding</keyword>
<dbReference type="InterPro" id="IPR035500">
    <property type="entry name" value="NHR-like_dom_sf"/>
</dbReference>
<dbReference type="EMBL" id="CAJGYM010000020">
    <property type="protein sequence ID" value="CAD6191308.1"/>
    <property type="molecule type" value="Genomic_DNA"/>
</dbReference>
<evidence type="ECO:0000256" key="1">
    <source>
        <dbReference type="ARBA" id="ARBA00004123"/>
    </source>
</evidence>
<evidence type="ECO:0000259" key="14">
    <source>
        <dbReference type="PROSITE" id="PS51843"/>
    </source>
</evidence>
<dbReference type="AlphaFoldDB" id="A0A8S1H9P8"/>
<comment type="subcellular location">
    <subcellularLocation>
        <location evidence="1">Nucleus</location>
    </subcellularLocation>
</comment>
<dbReference type="Pfam" id="PF00105">
    <property type="entry name" value="zf-C4"/>
    <property type="match status" value="1"/>
</dbReference>
<evidence type="ECO:0000259" key="13">
    <source>
        <dbReference type="PROSITE" id="PS51030"/>
    </source>
</evidence>
<proteinExistence type="inferred from homology"/>
<organism evidence="15 16">
    <name type="scientific">Caenorhabditis auriculariae</name>
    <dbReference type="NCBI Taxonomy" id="2777116"/>
    <lineage>
        <taxon>Eukaryota</taxon>
        <taxon>Metazoa</taxon>
        <taxon>Ecdysozoa</taxon>
        <taxon>Nematoda</taxon>
        <taxon>Chromadorea</taxon>
        <taxon>Rhabditida</taxon>
        <taxon>Rhabditina</taxon>
        <taxon>Rhabditomorpha</taxon>
        <taxon>Rhabditoidea</taxon>
        <taxon>Rhabditidae</taxon>
        <taxon>Peloderinae</taxon>
        <taxon>Caenorhabditis</taxon>
    </lineage>
</organism>
<keyword evidence="9" id="KW-0675">Receptor</keyword>
<dbReference type="GO" id="GO:0005634">
    <property type="term" value="C:nucleus"/>
    <property type="evidence" value="ECO:0007669"/>
    <property type="project" value="UniProtKB-SubCell"/>
</dbReference>
<dbReference type="InterPro" id="IPR010734">
    <property type="entry name" value="Copine_C"/>
</dbReference>
<dbReference type="PRINTS" id="PR00047">
    <property type="entry name" value="STROIDFINGER"/>
</dbReference>
<evidence type="ECO:0000256" key="4">
    <source>
        <dbReference type="ARBA" id="ARBA00022771"/>
    </source>
</evidence>
<accession>A0A8S1H9P8</accession>
<dbReference type="GO" id="GO:0003700">
    <property type="term" value="F:DNA-binding transcription factor activity"/>
    <property type="evidence" value="ECO:0007669"/>
    <property type="project" value="InterPro"/>
</dbReference>
<dbReference type="Pfam" id="PF07002">
    <property type="entry name" value="Copine"/>
    <property type="match status" value="1"/>
</dbReference>
<evidence type="ECO:0000256" key="12">
    <source>
        <dbReference type="SAM" id="MobiDB-lite"/>
    </source>
</evidence>
<evidence type="ECO:0000256" key="8">
    <source>
        <dbReference type="ARBA" id="ARBA00023163"/>
    </source>
</evidence>
<evidence type="ECO:0000256" key="11">
    <source>
        <dbReference type="ARBA" id="ARBA00037512"/>
    </source>
</evidence>
<evidence type="ECO:0000256" key="5">
    <source>
        <dbReference type="ARBA" id="ARBA00022833"/>
    </source>
</evidence>
<keyword evidence="3" id="KW-0479">Metal-binding</keyword>
<dbReference type="SUPFAM" id="SSF48508">
    <property type="entry name" value="Nuclear receptor ligand-binding domain"/>
    <property type="match status" value="1"/>
</dbReference>
<keyword evidence="10" id="KW-0539">Nucleus</keyword>
<gene>
    <name evidence="15" type="ORF">CAUJ_LOCUS7227</name>
</gene>
<feature type="region of interest" description="Disordered" evidence="12">
    <location>
        <begin position="537"/>
        <end position="558"/>
    </location>
</feature>
<keyword evidence="6" id="KW-0805">Transcription regulation</keyword>
<sequence length="1274" mass="143453">MNMVRIRHIMQMRRACKAPPLLPPKLRKDNSEGSDRRGGRDIIDVHFRIRNVFSGNPSSSVFFLNVYESERGNEVTWNLVTSTEKLDKEQDYELENILSLEYYFERAQPLRVDLVDESATGVIIGGTTFLISQALLSEFSTHLLNEKGEVVGLFDVWTTVREKPQPVVLQLEARNISGRLLTSTSTVYLEVYQGDRNEKRLLHRSEGVKTSRLLWRPFTLQCVASNEDRKIEIVCTQEDDRTGLIGSCFCNIDDVKPQDSLQLYNESYKQGKKSCGELRFVRCSQLRVFSFSDYIKFGATLRFGFAVDFSSKETASRHEYLQYANDVEFVVRALSGAVVPYNGSNPLLAYGFGAKIPPFYRESNNFCLSLEVDASCSNATQLVGFFSDAYRVVQPLPSAHFSHIIYHTARNAQNLPSQGLSTAPYLVMFVITRGAIDDLKETVQAAIFASKAPMSVVFVGVGCEGLDDIERIGSAGKRLEYQGRKIERESLHFVNVTKTRLENEDPAEAANVFVEKALYQIPRQMCSFMMQSNVLPVKTGEDGPDTSQRPSSSASRHSLKDFDTFRRFDGASRRENSFSQELLPSPEESFSTSSPRNRTALLGSNWNPEGSRRTPMDLRSLSISETEPSIAVLSEAMYCRTAATRLGTVQCADHAAAIGRPLRDFLVKKRIIDCYSPPMETRQTVVIDSDSENEENGASTANDNDVCRVCGGANAAMHYGALSCVGCKGFFRRALMKADQLECNAKGACLVSKNQRTQCRSCRFNKCLREGMKPAYVRPNRDLPPRPRKNASPVEAFTCEVKKDRRDEWIKKMTVEMRTVLMTLLNIEAKVFKGDTSMDASQIYPLKSLQTLREIVENPSTLRGKRSEMRYEPYRMAKNEELSSIAYRRLIAAVDWIENLAPLLGHLSVEDKLALIKNAFAPLMVFNFAARTAIISQDKDVLCLCNFSYVPRNMSKLYPDAYHLGNGLVNRALDELVAPFREYKMKEEEIVCVNALICLNPLARDLSPGVFEKVLELRNRVQDCLYSIMKEVRMSPHPSVCFGHILLSLPTVTLLANAMCENLQFSQTFSSQGSIPLLTDMFGCFVVEPFDYGTASGMEQLTLEASTNVKHVGTQTERLPQAQKRRADISAVEEEPPVRQHFRLLHAPTNFTITEILDDLKNGIECFETPVYQTMETASTSSNATPPSSSANNDKHHHPTSFQPNTSQNFCFPQQHAQSYSISSGYHDYSLQPGYPYYQPPFQDTYLAPLPMAHDSVYANYQPYYNADPYDGYP</sequence>
<comment type="similarity">
    <text evidence="2">Belongs to the nuclear hormone receptor family.</text>
</comment>
<evidence type="ECO:0000256" key="7">
    <source>
        <dbReference type="ARBA" id="ARBA00023125"/>
    </source>
</evidence>
<dbReference type="InterPro" id="IPR052496">
    <property type="entry name" value="Orphan_Nuclear_Rcpt"/>
</dbReference>
<reference evidence="15" key="1">
    <citation type="submission" date="2020-10" db="EMBL/GenBank/DDBJ databases">
        <authorList>
            <person name="Kikuchi T."/>
        </authorList>
    </citation>
    <scope>NUCLEOTIDE SEQUENCE</scope>
    <source>
        <strain evidence="15">NKZ352</strain>
    </source>
</reference>
<dbReference type="GO" id="GO:0000978">
    <property type="term" value="F:RNA polymerase II cis-regulatory region sequence-specific DNA binding"/>
    <property type="evidence" value="ECO:0007669"/>
    <property type="project" value="InterPro"/>
</dbReference>
<dbReference type="InterPro" id="IPR000536">
    <property type="entry name" value="Nucl_hrmn_rcpt_lig-bd"/>
</dbReference>
<dbReference type="OrthoDB" id="5838084at2759"/>
<dbReference type="Pfam" id="PF00104">
    <property type="entry name" value="Hormone_recep"/>
    <property type="match status" value="1"/>
</dbReference>
<evidence type="ECO:0000256" key="10">
    <source>
        <dbReference type="ARBA" id="ARBA00023242"/>
    </source>
</evidence>
<evidence type="ECO:0000256" key="2">
    <source>
        <dbReference type="ARBA" id="ARBA00005993"/>
    </source>
</evidence>
<comment type="caution">
    <text evidence="15">The sequence shown here is derived from an EMBL/GenBank/DDBJ whole genome shotgun (WGS) entry which is preliminary data.</text>
</comment>
<dbReference type="CDD" id="cd06157">
    <property type="entry name" value="NR_LBD"/>
    <property type="match status" value="1"/>
</dbReference>
<dbReference type="FunFam" id="3.30.50.10:FF:000030">
    <property type="entry name" value="Nuclear Hormone Receptor family"/>
    <property type="match status" value="1"/>
</dbReference>
<evidence type="ECO:0000256" key="9">
    <source>
        <dbReference type="ARBA" id="ARBA00023170"/>
    </source>
</evidence>
<keyword evidence="8" id="KW-0804">Transcription</keyword>
<dbReference type="CDD" id="cd06960">
    <property type="entry name" value="NR_DBD_HNF4A"/>
    <property type="match status" value="1"/>
</dbReference>